<dbReference type="Gene3D" id="1.10.540.10">
    <property type="entry name" value="Acyl-CoA dehydrogenase/oxidase, N-terminal domain"/>
    <property type="match status" value="1"/>
</dbReference>
<evidence type="ECO:0000259" key="8">
    <source>
        <dbReference type="Pfam" id="PF02770"/>
    </source>
</evidence>
<feature type="domain" description="Acyl-CoA dehydrogenase/oxidase N-terminal" evidence="9">
    <location>
        <begin position="6"/>
        <end position="119"/>
    </location>
</feature>
<dbReference type="InterPro" id="IPR013786">
    <property type="entry name" value="AcylCoA_DH/ox_N"/>
</dbReference>
<dbReference type="GO" id="GO:0016627">
    <property type="term" value="F:oxidoreductase activity, acting on the CH-CH group of donors"/>
    <property type="evidence" value="ECO:0007669"/>
    <property type="project" value="InterPro"/>
</dbReference>
<dbReference type="Pfam" id="PF02770">
    <property type="entry name" value="Acyl-CoA_dh_M"/>
    <property type="match status" value="1"/>
</dbReference>
<feature type="domain" description="Acyl-CoA dehydrogenase/oxidase C-terminal" evidence="7">
    <location>
        <begin position="231"/>
        <end position="395"/>
    </location>
</feature>
<dbReference type="InterPro" id="IPR036250">
    <property type="entry name" value="AcylCo_DH-like_C"/>
</dbReference>
<reference evidence="10 11" key="1">
    <citation type="submission" date="2020-08" db="EMBL/GenBank/DDBJ databases">
        <title>Draft genome sequence of Parasphingopyxis sp. GrpM-11.</title>
        <authorList>
            <person name="Oh J."/>
            <person name="Roh D.-H."/>
        </authorList>
    </citation>
    <scope>NUCLEOTIDE SEQUENCE [LARGE SCALE GENOMIC DNA]</scope>
    <source>
        <strain evidence="10 11">GrpM-11</strain>
    </source>
</reference>
<dbReference type="SUPFAM" id="SSF56645">
    <property type="entry name" value="Acyl-CoA dehydrogenase NM domain-like"/>
    <property type="match status" value="1"/>
</dbReference>
<keyword evidence="5 6" id="KW-0560">Oxidoreductase</keyword>
<comment type="similarity">
    <text evidence="2 6">Belongs to the acyl-CoA dehydrogenase family.</text>
</comment>
<dbReference type="InterPro" id="IPR052161">
    <property type="entry name" value="Mycobact_Acyl-CoA_DH"/>
</dbReference>
<dbReference type="EMBL" id="JACJVJ010000003">
    <property type="protein sequence ID" value="MBC2778873.1"/>
    <property type="molecule type" value="Genomic_DNA"/>
</dbReference>
<dbReference type="Pfam" id="PF02771">
    <property type="entry name" value="Acyl-CoA_dh_N"/>
    <property type="match status" value="1"/>
</dbReference>
<protein>
    <submittedName>
        <fullName evidence="10">Acyl-CoA dehydrogenase family protein</fullName>
    </submittedName>
</protein>
<name>A0A842I2B5_9SPHN</name>
<keyword evidence="4 6" id="KW-0274">FAD</keyword>
<dbReference type="InterPro" id="IPR037069">
    <property type="entry name" value="AcylCoA_DH/ox_N_sf"/>
</dbReference>
<dbReference type="InterPro" id="IPR009100">
    <property type="entry name" value="AcylCoA_DH/oxidase_NM_dom_sf"/>
</dbReference>
<feature type="domain" description="Acyl-CoA oxidase/dehydrogenase middle" evidence="8">
    <location>
        <begin position="125"/>
        <end position="219"/>
    </location>
</feature>
<dbReference type="InterPro" id="IPR009075">
    <property type="entry name" value="AcylCo_DH/oxidase_C"/>
</dbReference>
<evidence type="ECO:0000256" key="5">
    <source>
        <dbReference type="ARBA" id="ARBA00023002"/>
    </source>
</evidence>
<evidence type="ECO:0000256" key="4">
    <source>
        <dbReference type="ARBA" id="ARBA00022827"/>
    </source>
</evidence>
<dbReference type="RefSeq" id="WP_185802185.1">
    <property type="nucleotide sequence ID" value="NZ_JACJVJ010000003.1"/>
</dbReference>
<organism evidence="10 11">
    <name type="scientific">Parasphingopyxis marina</name>
    <dbReference type="NCBI Taxonomy" id="2761622"/>
    <lineage>
        <taxon>Bacteria</taxon>
        <taxon>Pseudomonadati</taxon>
        <taxon>Pseudomonadota</taxon>
        <taxon>Alphaproteobacteria</taxon>
        <taxon>Sphingomonadales</taxon>
        <taxon>Sphingomonadaceae</taxon>
        <taxon>Parasphingopyxis</taxon>
    </lineage>
</organism>
<gene>
    <name evidence="10" type="ORF">H6P80_14710</name>
</gene>
<evidence type="ECO:0000256" key="1">
    <source>
        <dbReference type="ARBA" id="ARBA00001974"/>
    </source>
</evidence>
<evidence type="ECO:0000313" key="11">
    <source>
        <dbReference type="Proteomes" id="UP000564378"/>
    </source>
</evidence>
<dbReference type="GO" id="GO:0005886">
    <property type="term" value="C:plasma membrane"/>
    <property type="evidence" value="ECO:0007669"/>
    <property type="project" value="TreeGrafter"/>
</dbReference>
<dbReference type="InterPro" id="IPR006091">
    <property type="entry name" value="Acyl-CoA_Oxase/DH_mid-dom"/>
</dbReference>
<evidence type="ECO:0000313" key="10">
    <source>
        <dbReference type="EMBL" id="MBC2778873.1"/>
    </source>
</evidence>
<dbReference type="FunFam" id="2.40.110.10:FF:000011">
    <property type="entry name" value="Acyl-CoA dehydrogenase FadE34"/>
    <property type="match status" value="1"/>
</dbReference>
<dbReference type="Pfam" id="PF00441">
    <property type="entry name" value="Acyl-CoA_dh_1"/>
    <property type="match status" value="1"/>
</dbReference>
<evidence type="ECO:0000259" key="9">
    <source>
        <dbReference type="Pfam" id="PF02771"/>
    </source>
</evidence>
<dbReference type="PANTHER" id="PTHR43292">
    <property type="entry name" value="ACYL-COA DEHYDROGENASE"/>
    <property type="match status" value="1"/>
</dbReference>
<dbReference type="GO" id="GO:0050660">
    <property type="term" value="F:flavin adenine dinucleotide binding"/>
    <property type="evidence" value="ECO:0007669"/>
    <property type="project" value="InterPro"/>
</dbReference>
<proteinExistence type="inferred from homology"/>
<accession>A0A842I2B5</accession>
<evidence type="ECO:0000256" key="6">
    <source>
        <dbReference type="RuleBase" id="RU362125"/>
    </source>
</evidence>
<dbReference type="Gene3D" id="2.40.110.10">
    <property type="entry name" value="Butyryl-CoA Dehydrogenase, subunit A, domain 2"/>
    <property type="match status" value="1"/>
</dbReference>
<comment type="caution">
    <text evidence="10">The sequence shown here is derived from an EMBL/GenBank/DDBJ whole genome shotgun (WGS) entry which is preliminary data.</text>
</comment>
<evidence type="ECO:0000259" key="7">
    <source>
        <dbReference type="Pfam" id="PF00441"/>
    </source>
</evidence>
<dbReference type="Proteomes" id="UP000564378">
    <property type="component" value="Unassembled WGS sequence"/>
</dbReference>
<keyword evidence="11" id="KW-1185">Reference proteome</keyword>
<dbReference type="Gene3D" id="1.20.140.10">
    <property type="entry name" value="Butyryl-CoA Dehydrogenase, subunit A, domain 3"/>
    <property type="match status" value="1"/>
</dbReference>
<dbReference type="SUPFAM" id="SSF47203">
    <property type="entry name" value="Acyl-CoA dehydrogenase C-terminal domain-like"/>
    <property type="match status" value="1"/>
</dbReference>
<dbReference type="AlphaFoldDB" id="A0A842I2B5"/>
<sequence length="401" mass="44591">MELTFTEGERRFRAEVREYLLSNISENIRQSVYEERPLPREWQVESQQILNRAGYAVPHWPVEWGGRDWSAVKRTILVQEIDQNSVPRPLPFNAALVGPVVAAFGTEEQKRRFLAPVANLDMWFCQGFSEPNAGSDLASLKTSAVREGAHYQVNGQKIWTTAAHKADWIFCLVRTAQCERKQQGISFLLIDLATPGITIRPIPTIDGFHHVNEVYFDDVRVPAENLVGEEGRGWDYAKYLLGQERTSLGNIGFSQRRLDRVRALAKARRGEAGPLIDDPDFRRRLSWAEIELKALEITQMRVVASAGNPAGGADPKTSILKIKGSEILQDAAELLLDTLGPEALTAGFADSLASDDSQGLDAHSSVLSAYFTSRKYSIFGGSNEIQRNILAKAVLGLGSKR</sequence>
<keyword evidence="3 6" id="KW-0285">Flavoprotein</keyword>
<evidence type="ECO:0000256" key="3">
    <source>
        <dbReference type="ARBA" id="ARBA00022630"/>
    </source>
</evidence>
<dbReference type="PANTHER" id="PTHR43292:SF3">
    <property type="entry name" value="ACYL-COA DEHYDROGENASE FADE29"/>
    <property type="match status" value="1"/>
</dbReference>
<comment type="cofactor">
    <cofactor evidence="1 6">
        <name>FAD</name>
        <dbReference type="ChEBI" id="CHEBI:57692"/>
    </cofactor>
</comment>
<evidence type="ECO:0000256" key="2">
    <source>
        <dbReference type="ARBA" id="ARBA00009347"/>
    </source>
</evidence>
<dbReference type="InterPro" id="IPR046373">
    <property type="entry name" value="Acyl-CoA_Oxase/DH_mid-dom_sf"/>
</dbReference>